<keyword evidence="1" id="KW-0812">Transmembrane</keyword>
<sequence length="158" mass="17936">MSLSYRDKWEHLKGIYNEPKIFTNRCNERKLTDQIPLVSCGSICVTLLEPDFEAGVLIDYKYIRGCADTLLVNGFNESALQTHRFQDNDQCRSLPRAQLYKTGRVQERAVYGDVTLCSCFGSRCNGLSSSTVATCLSPTFFLVFVYLANILLLRTDIR</sequence>
<evidence type="ECO:0000256" key="1">
    <source>
        <dbReference type="SAM" id="Phobius"/>
    </source>
</evidence>
<evidence type="ECO:0000313" key="2">
    <source>
        <dbReference type="Proteomes" id="UP000046393"/>
    </source>
</evidence>
<dbReference type="AlphaFoldDB" id="A0A0N5AVP4"/>
<name>A0A0N5AVP4_9BILA</name>
<reference evidence="3" key="1">
    <citation type="submission" date="2017-02" db="UniProtKB">
        <authorList>
            <consortium name="WormBaseParasite"/>
        </authorList>
    </citation>
    <scope>IDENTIFICATION</scope>
</reference>
<organism evidence="2 3">
    <name type="scientific">Syphacia muris</name>
    <dbReference type="NCBI Taxonomy" id="451379"/>
    <lineage>
        <taxon>Eukaryota</taxon>
        <taxon>Metazoa</taxon>
        <taxon>Ecdysozoa</taxon>
        <taxon>Nematoda</taxon>
        <taxon>Chromadorea</taxon>
        <taxon>Rhabditida</taxon>
        <taxon>Spirurina</taxon>
        <taxon>Oxyuridomorpha</taxon>
        <taxon>Oxyuroidea</taxon>
        <taxon>Oxyuridae</taxon>
        <taxon>Syphacia</taxon>
    </lineage>
</organism>
<dbReference type="Proteomes" id="UP000046393">
    <property type="component" value="Unplaced"/>
</dbReference>
<dbReference type="GO" id="GO:0042048">
    <property type="term" value="P:olfactory behavior"/>
    <property type="evidence" value="ECO:0007669"/>
    <property type="project" value="TreeGrafter"/>
</dbReference>
<dbReference type="Pfam" id="PF06579">
    <property type="entry name" value="Ly-6_related"/>
    <property type="match status" value="1"/>
</dbReference>
<keyword evidence="2" id="KW-1185">Reference proteome</keyword>
<dbReference type="InterPro" id="IPR010558">
    <property type="entry name" value="Ly-6-related"/>
</dbReference>
<accession>A0A0N5AVP4</accession>
<keyword evidence="1" id="KW-1133">Transmembrane helix</keyword>
<dbReference type="PANTHER" id="PTHR34722:SF4">
    <property type="entry name" value="HOMOLOG OF ODR-2 (TWO)-RELATED"/>
    <property type="match status" value="1"/>
</dbReference>
<protein>
    <submittedName>
        <fullName evidence="3">Caenorhabditis elegans ly-6-related family-containing protein</fullName>
    </submittedName>
</protein>
<dbReference type="WBParaSite" id="SMUV_0000896901-mRNA-1">
    <property type="protein sequence ID" value="SMUV_0000896901-mRNA-1"/>
    <property type="gene ID" value="SMUV_0000896901"/>
</dbReference>
<feature type="transmembrane region" description="Helical" evidence="1">
    <location>
        <begin position="131"/>
        <end position="153"/>
    </location>
</feature>
<dbReference type="PANTHER" id="PTHR34722">
    <property type="entry name" value="HOMOLOG OF ODR-2 (TWO)-RELATED"/>
    <property type="match status" value="1"/>
</dbReference>
<evidence type="ECO:0000313" key="3">
    <source>
        <dbReference type="WBParaSite" id="SMUV_0000896901-mRNA-1"/>
    </source>
</evidence>
<dbReference type="GO" id="GO:0030424">
    <property type="term" value="C:axon"/>
    <property type="evidence" value="ECO:0007669"/>
    <property type="project" value="TreeGrafter"/>
</dbReference>
<dbReference type="GO" id="GO:1990834">
    <property type="term" value="P:response to odorant"/>
    <property type="evidence" value="ECO:0007669"/>
    <property type="project" value="TreeGrafter"/>
</dbReference>
<proteinExistence type="predicted"/>
<dbReference type="GO" id="GO:0043025">
    <property type="term" value="C:neuronal cell body"/>
    <property type="evidence" value="ECO:0007669"/>
    <property type="project" value="TreeGrafter"/>
</dbReference>
<keyword evidence="1" id="KW-0472">Membrane</keyword>